<dbReference type="GO" id="GO:0006824">
    <property type="term" value="P:cobalt ion transport"/>
    <property type="evidence" value="ECO:0007669"/>
    <property type="project" value="InterPro"/>
</dbReference>
<evidence type="ECO:0000313" key="7">
    <source>
        <dbReference type="EMBL" id="MSS62499.1"/>
    </source>
</evidence>
<dbReference type="CDD" id="cd16914">
    <property type="entry name" value="EcfT"/>
    <property type="match status" value="1"/>
</dbReference>
<dbReference type="EMBL" id="VUMT01000001">
    <property type="protein sequence ID" value="MSS62499.1"/>
    <property type="molecule type" value="Genomic_DNA"/>
</dbReference>
<keyword evidence="8" id="KW-1185">Reference proteome</keyword>
<proteinExistence type="predicted"/>
<dbReference type="RefSeq" id="WP_154515990.1">
    <property type="nucleotide sequence ID" value="NZ_VUMT01000001.1"/>
</dbReference>
<evidence type="ECO:0000256" key="6">
    <source>
        <dbReference type="SAM" id="Phobius"/>
    </source>
</evidence>
<evidence type="ECO:0000256" key="5">
    <source>
        <dbReference type="ARBA" id="ARBA00023136"/>
    </source>
</evidence>
<dbReference type="InterPro" id="IPR052770">
    <property type="entry name" value="Cobalt_transport_CbiQ"/>
</dbReference>
<evidence type="ECO:0000256" key="3">
    <source>
        <dbReference type="ARBA" id="ARBA00022692"/>
    </source>
</evidence>
<evidence type="ECO:0000256" key="1">
    <source>
        <dbReference type="ARBA" id="ARBA00004651"/>
    </source>
</evidence>
<evidence type="ECO:0000313" key="8">
    <source>
        <dbReference type="Proteomes" id="UP000482209"/>
    </source>
</evidence>
<dbReference type="Proteomes" id="UP000482209">
    <property type="component" value="Unassembled WGS sequence"/>
</dbReference>
<feature type="transmembrane region" description="Helical" evidence="6">
    <location>
        <begin position="22"/>
        <end position="51"/>
    </location>
</feature>
<sequence>MILIDKLCYTSKLRYTNPMIKFLFAIITLILCVAVRSSVIACIVLITTAFLTIQKGGISPSHYIHFMKLPLIFLVLSTIAIVFNISPTPFSAFAIPFFHQYITLSRASLLSAVQLILTALASVSCLYFLSLSTPITDILYVLQRLHCPELLIELMLLIYRFIFVLLEISNSLYISQQSRLGNVDFKTSCKSAGALMSTLLVRAFKKSSFLYDAMESRCYDGTIHVLQETYPVNKLHILYFVLFELTLIGLSVYLGR</sequence>
<dbReference type="AlphaFoldDB" id="A0A6L5XV67"/>
<dbReference type="PANTHER" id="PTHR43723">
    <property type="entry name" value="COBALT TRANSPORT PROTEIN CBIQ"/>
    <property type="match status" value="1"/>
</dbReference>
<feature type="transmembrane region" description="Helical" evidence="6">
    <location>
        <begin position="237"/>
        <end position="255"/>
    </location>
</feature>
<evidence type="ECO:0000256" key="4">
    <source>
        <dbReference type="ARBA" id="ARBA00022989"/>
    </source>
</evidence>
<dbReference type="NCBIfam" id="TIGR02454">
    <property type="entry name" value="ECF_T_CbiQ"/>
    <property type="match status" value="1"/>
</dbReference>
<gene>
    <name evidence="7" type="primary">cbiQ</name>
    <name evidence="7" type="ORF">FYJ58_01145</name>
</gene>
<dbReference type="PANTHER" id="PTHR43723:SF1">
    <property type="entry name" value="COBALT TRANSPORT PROTEIN CBIQ"/>
    <property type="match status" value="1"/>
</dbReference>
<feature type="transmembrane region" description="Helical" evidence="6">
    <location>
        <begin position="107"/>
        <end position="130"/>
    </location>
</feature>
<protein>
    <submittedName>
        <fullName evidence="7">Cobalt ECF transporter T component CbiQ</fullName>
    </submittedName>
</protein>
<evidence type="ECO:0000256" key="2">
    <source>
        <dbReference type="ARBA" id="ARBA00022475"/>
    </source>
</evidence>
<dbReference type="InterPro" id="IPR012809">
    <property type="entry name" value="ECF_CbiQ"/>
</dbReference>
<name>A0A6L5XV67_9FIRM</name>
<feature type="transmembrane region" description="Helical" evidence="6">
    <location>
        <begin position="71"/>
        <end position="95"/>
    </location>
</feature>
<comment type="subcellular location">
    <subcellularLocation>
        <location evidence="1">Cell membrane</location>
        <topology evidence="1">Multi-pass membrane protein</topology>
    </subcellularLocation>
</comment>
<feature type="transmembrane region" description="Helical" evidence="6">
    <location>
        <begin position="150"/>
        <end position="169"/>
    </location>
</feature>
<keyword evidence="3 6" id="KW-0812">Transmembrane</keyword>
<comment type="caution">
    <text evidence="7">The sequence shown here is derived from an EMBL/GenBank/DDBJ whole genome shotgun (WGS) entry which is preliminary data.</text>
</comment>
<keyword evidence="5 6" id="KW-0472">Membrane</keyword>
<keyword evidence="2" id="KW-1003">Cell membrane</keyword>
<organism evidence="7 8">
    <name type="scientific">Velocimicrobium porci</name>
    <dbReference type="NCBI Taxonomy" id="2606634"/>
    <lineage>
        <taxon>Bacteria</taxon>
        <taxon>Bacillati</taxon>
        <taxon>Bacillota</taxon>
        <taxon>Clostridia</taxon>
        <taxon>Lachnospirales</taxon>
        <taxon>Lachnospiraceae</taxon>
        <taxon>Velocimicrobium</taxon>
    </lineage>
</organism>
<reference evidence="7 8" key="1">
    <citation type="submission" date="2019-08" db="EMBL/GenBank/DDBJ databases">
        <title>In-depth cultivation of the pig gut microbiome towards novel bacterial diversity and tailored functional studies.</title>
        <authorList>
            <person name="Wylensek D."/>
            <person name="Hitch T.C.A."/>
            <person name="Clavel T."/>
        </authorList>
    </citation>
    <scope>NUCLEOTIDE SEQUENCE [LARGE SCALE GENOMIC DNA]</scope>
    <source>
        <strain evidence="7 8">WCA-693-APC-MOT-I</strain>
    </source>
</reference>
<dbReference type="GO" id="GO:0043190">
    <property type="term" value="C:ATP-binding cassette (ABC) transporter complex"/>
    <property type="evidence" value="ECO:0007669"/>
    <property type="project" value="InterPro"/>
</dbReference>
<keyword evidence="4 6" id="KW-1133">Transmembrane helix</keyword>
<dbReference type="Pfam" id="PF02361">
    <property type="entry name" value="CbiQ"/>
    <property type="match status" value="1"/>
</dbReference>
<accession>A0A6L5XV67</accession>
<dbReference type="InterPro" id="IPR003339">
    <property type="entry name" value="ABC/ECF_trnsptr_transmembrane"/>
</dbReference>